<dbReference type="InterPro" id="IPR039329">
    <property type="entry name" value="SIAE"/>
</dbReference>
<feature type="domain" description="Sialate O-acetylesterase" evidence="3">
    <location>
        <begin position="315"/>
        <end position="423"/>
    </location>
</feature>
<dbReference type="Gene3D" id="3.40.50.1110">
    <property type="entry name" value="SGNH hydrolase"/>
    <property type="match status" value="1"/>
</dbReference>
<feature type="domain" description="3-keto-alpha-glucoside-1,2-lyase/3-keto-2-hydroxy-glucal hydratase" evidence="4">
    <location>
        <begin position="563"/>
        <end position="758"/>
    </location>
</feature>
<feature type="chain" id="PRO_5023117106" description="Sialate O-acetylesterase domain-containing protein" evidence="2">
    <location>
        <begin position="38"/>
        <end position="761"/>
    </location>
</feature>
<dbReference type="OrthoDB" id="9795554at2"/>
<protein>
    <recommendedName>
        <fullName evidence="7">Sialate O-acetylesterase domain-containing protein</fullName>
    </recommendedName>
</protein>
<dbReference type="InterPro" id="IPR005181">
    <property type="entry name" value="SASA"/>
</dbReference>
<dbReference type="GO" id="GO:0005975">
    <property type="term" value="P:carbohydrate metabolic process"/>
    <property type="evidence" value="ECO:0007669"/>
    <property type="project" value="TreeGrafter"/>
</dbReference>
<dbReference type="Proteomes" id="UP000322214">
    <property type="component" value="Chromosome"/>
</dbReference>
<feature type="signal peptide" evidence="2">
    <location>
        <begin position="1"/>
        <end position="37"/>
    </location>
</feature>
<organism evidence="5 6">
    <name type="scientific">Mariniblastus fucicola</name>
    <dbReference type="NCBI Taxonomy" id="980251"/>
    <lineage>
        <taxon>Bacteria</taxon>
        <taxon>Pseudomonadati</taxon>
        <taxon>Planctomycetota</taxon>
        <taxon>Planctomycetia</taxon>
        <taxon>Pirellulales</taxon>
        <taxon>Pirellulaceae</taxon>
        <taxon>Mariniblastus</taxon>
    </lineage>
</organism>
<dbReference type="InterPro" id="IPR010496">
    <property type="entry name" value="AL/BT2_dom"/>
</dbReference>
<accession>A0A5B9PG68</accession>
<name>A0A5B9PG68_9BACT</name>
<dbReference type="STRING" id="980251.GCA_001642875_00708"/>
<dbReference type="PANTHER" id="PTHR22901:SF0">
    <property type="entry name" value="SIALATE O-ACETYLESTERASE"/>
    <property type="match status" value="1"/>
</dbReference>
<dbReference type="PANTHER" id="PTHR22901">
    <property type="entry name" value="SIALATE O-ACETYLESTERASE"/>
    <property type="match status" value="1"/>
</dbReference>
<proteinExistence type="predicted"/>
<evidence type="ECO:0000256" key="1">
    <source>
        <dbReference type="ARBA" id="ARBA00022801"/>
    </source>
</evidence>
<dbReference type="GO" id="GO:0001681">
    <property type="term" value="F:sialate O-acetylesterase activity"/>
    <property type="evidence" value="ECO:0007669"/>
    <property type="project" value="InterPro"/>
</dbReference>
<evidence type="ECO:0000313" key="5">
    <source>
        <dbReference type="EMBL" id="QEG24215.1"/>
    </source>
</evidence>
<dbReference type="KEGG" id="mff:MFFC18_41320"/>
<keyword evidence="6" id="KW-1185">Reference proteome</keyword>
<evidence type="ECO:0000259" key="3">
    <source>
        <dbReference type="Pfam" id="PF03629"/>
    </source>
</evidence>
<dbReference type="AlphaFoldDB" id="A0A5B9PG68"/>
<keyword evidence="1" id="KW-0378">Hydrolase</keyword>
<dbReference type="Pfam" id="PF03629">
    <property type="entry name" value="SASA"/>
    <property type="match status" value="1"/>
</dbReference>
<keyword evidence="2" id="KW-0732">Signal</keyword>
<dbReference type="InterPro" id="IPR036514">
    <property type="entry name" value="SGNH_hydro_sf"/>
</dbReference>
<evidence type="ECO:0000313" key="6">
    <source>
        <dbReference type="Proteomes" id="UP000322214"/>
    </source>
</evidence>
<evidence type="ECO:0000256" key="2">
    <source>
        <dbReference type="SAM" id="SignalP"/>
    </source>
</evidence>
<dbReference type="Gene3D" id="2.60.120.560">
    <property type="entry name" value="Exo-inulinase, domain 1"/>
    <property type="match status" value="1"/>
</dbReference>
<sequence length="761" mass="85312" precursor="true">MGEFRLRWTKSNFFPFGATMKHFAILLVCLFQSLACAQQDAETLKLAAPISDHMVLQHGASTSVWGTAKPDSKVSVSFADQSVETETDGDGRWSVSLAPLEISTEPATLKVTSSEGETISVNDVLVGEVWMCSGQSNMAWTLQRTGDPMIDQIDLPLVRLFKTDSATSDTVQTDCGGDWKVAKPNTAADFSAVGFHFGRELHAELKVPVGLIDTSWGGKPVEAFTSREKLLTVEDAIPLVEEWDNTDANYDAAAAKSRFEAAMEKWKAKRDEIVANTKEGVKPKLPRRPQMQGQPKLDTRFPGAIYNQKVAPWTKYAVAGSIWYQGESNAGRAVQYESLLTALIEDWRAKWNNESMPFYIVQLANFKKPTDQPGIRSEWAELQHFQTRVAQSIPNCGIAVINDIGDTSNIHPKNKRDVGHRLALLALKKHYDKDLEVFSSPLYKSHSVADDHILVTLDHVGSGLKSRDGEELKRFEVAGSDMKWHWAKAEIVAKDTIKLSSAEAPQPVAARYAWAANPEGANLVNSGDLPASLFRTDTWPLKTQGRLTLRQPTQTERQMAQRGFTPLFNGRNLDGWRNPYDFGKAKVVNNEIHLTANKKFFLVTEKKFSDFVLFVEINLPEGQANSGVMFRCHVEPNRVYGYQAECDGSDRRWSAGLYDEGRRGWVWPSKEGRSNDKKMLEYAEESQAHFAKPEVRGALKRTDWNRYKITCKGNKISIELNGVKVTDVEDDTDAEGFIGIQHHGEKGQTYRFRNIFIKELK</sequence>
<dbReference type="EMBL" id="CP042912">
    <property type="protein sequence ID" value="QEG24215.1"/>
    <property type="molecule type" value="Genomic_DNA"/>
</dbReference>
<evidence type="ECO:0000259" key="4">
    <source>
        <dbReference type="Pfam" id="PF06439"/>
    </source>
</evidence>
<dbReference type="Pfam" id="PF06439">
    <property type="entry name" value="3keto-disac_hyd"/>
    <property type="match status" value="1"/>
</dbReference>
<gene>
    <name evidence="5" type="ORF">MFFC18_41320</name>
</gene>
<evidence type="ECO:0008006" key="7">
    <source>
        <dbReference type="Google" id="ProtNLM"/>
    </source>
</evidence>
<dbReference type="SUPFAM" id="SSF52266">
    <property type="entry name" value="SGNH hydrolase"/>
    <property type="match status" value="1"/>
</dbReference>
<reference evidence="5 6" key="1">
    <citation type="submission" date="2019-08" db="EMBL/GenBank/DDBJ databases">
        <title>Deep-cultivation of Planctomycetes and their phenomic and genomic characterization uncovers novel biology.</title>
        <authorList>
            <person name="Wiegand S."/>
            <person name="Jogler M."/>
            <person name="Boedeker C."/>
            <person name="Pinto D."/>
            <person name="Vollmers J."/>
            <person name="Rivas-Marin E."/>
            <person name="Kohn T."/>
            <person name="Peeters S.H."/>
            <person name="Heuer A."/>
            <person name="Rast P."/>
            <person name="Oberbeckmann S."/>
            <person name="Bunk B."/>
            <person name="Jeske O."/>
            <person name="Meyerdierks A."/>
            <person name="Storesund J.E."/>
            <person name="Kallscheuer N."/>
            <person name="Luecker S."/>
            <person name="Lage O.M."/>
            <person name="Pohl T."/>
            <person name="Merkel B.J."/>
            <person name="Hornburger P."/>
            <person name="Mueller R.-W."/>
            <person name="Bruemmer F."/>
            <person name="Labrenz M."/>
            <person name="Spormann A.M."/>
            <person name="Op den Camp H."/>
            <person name="Overmann J."/>
            <person name="Amann R."/>
            <person name="Jetten M.S.M."/>
            <person name="Mascher T."/>
            <person name="Medema M.H."/>
            <person name="Devos D.P."/>
            <person name="Kaster A.-K."/>
            <person name="Ovreas L."/>
            <person name="Rohde M."/>
            <person name="Galperin M.Y."/>
            <person name="Jogler C."/>
        </authorList>
    </citation>
    <scope>NUCLEOTIDE SEQUENCE [LARGE SCALE GENOMIC DNA]</scope>
    <source>
        <strain evidence="5 6">FC18</strain>
    </source>
</reference>